<keyword evidence="6" id="KW-0472">Membrane</keyword>
<dbReference type="InterPro" id="IPR015855">
    <property type="entry name" value="ABC_transpr_MalK-like"/>
</dbReference>
<dbReference type="InterPro" id="IPR013611">
    <property type="entry name" value="Transp-assoc_OB_typ2"/>
</dbReference>
<reference evidence="9" key="2">
    <citation type="journal article" date="2021" name="PeerJ">
        <title>Extensive microbial diversity within the chicken gut microbiome revealed by metagenomics and culture.</title>
        <authorList>
            <person name="Gilroy R."/>
            <person name="Ravi A."/>
            <person name="Getino M."/>
            <person name="Pursley I."/>
            <person name="Horton D.L."/>
            <person name="Alikhan N.F."/>
            <person name="Baker D."/>
            <person name="Gharbi K."/>
            <person name="Hall N."/>
            <person name="Watson M."/>
            <person name="Adriaenssens E.M."/>
            <person name="Foster-Nyarko E."/>
            <person name="Jarju S."/>
            <person name="Secka A."/>
            <person name="Antonio M."/>
            <person name="Oren A."/>
            <person name="Chaudhuri R.R."/>
            <person name="La Ragione R."/>
            <person name="Hildebrand F."/>
            <person name="Pallen M.J."/>
        </authorList>
    </citation>
    <scope>NUCLEOTIDE SEQUENCE</scope>
    <source>
        <strain evidence="9">ChiBcec15-4380</strain>
    </source>
</reference>
<dbReference type="InterPro" id="IPR003439">
    <property type="entry name" value="ABC_transporter-like_ATP-bd"/>
</dbReference>
<evidence type="ECO:0000256" key="3">
    <source>
        <dbReference type="ARBA" id="ARBA00022741"/>
    </source>
</evidence>
<dbReference type="EMBL" id="DVHE01000050">
    <property type="protein sequence ID" value="HIR50882.1"/>
    <property type="molecule type" value="Genomic_DNA"/>
</dbReference>
<dbReference type="PROSITE" id="PS50893">
    <property type="entry name" value="ABC_TRANSPORTER_2"/>
    <property type="match status" value="1"/>
</dbReference>
<dbReference type="Pfam" id="PF08402">
    <property type="entry name" value="TOBE_2"/>
    <property type="match status" value="1"/>
</dbReference>
<dbReference type="PROSITE" id="PS00211">
    <property type="entry name" value="ABC_TRANSPORTER_1"/>
    <property type="match status" value="1"/>
</dbReference>
<dbReference type="GO" id="GO:0005524">
    <property type="term" value="F:ATP binding"/>
    <property type="evidence" value="ECO:0007669"/>
    <property type="project" value="UniProtKB-KW"/>
</dbReference>
<keyword evidence="1" id="KW-0813">Transport</keyword>
<proteinExistence type="predicted"/>
<dbReference type="Gene3D" id="2.40.50.100">
    <property type="match status" value="1"/>
</dbReference>
<keyword evidence="4 9" id="KW-0067">ATP-binding</keyword>
<name>A0A9D1DHT9_9FIRM</name>
<evidence type="ECO:0000256" key="6">
    <source>
        <dbReference type="ARBA" id="ARBA00023136"/>
    </source>
</evidence>
<dbReference type="Pfam" id="PF00005">
    <property type="entry name" value="ABC_tran"/>
    <property type="match status" value="1"/>
</dbReference>
<dbReference type="PANTHER" id="PTHR43875">
    <property type="entry name" value="MALTODEXTRIN IMPORT ATP-BINDING PROTEIN MSMX"/>
    <property type="match status" value="1"/>
</dbReference>
<dbReference type="InterPro" id="IPR017871">
    <property type="entry name" value="ABC_transporter-like_CS"/>
</dbReference>
<dbReference type="InterPro" id="IPR047641">
    <property type="entry name" value="ABC_transpr_MalK/UgpC-like"/>
</dbReference>
<organism evidence="9 10">
    <name type="scientific">Candidatus Avoscillospira avicola</name>
    <dbReference type="NCBI Taxonomy" id="2840706"/>
    <lineage>
        <taxon>Bacteria</taxon>
        <taxon>Bacillati</taxon>
        <taxon>Bacillota</taxon>
        <taxon>Clostridia</taxon>
        <taxon>Eubacteriales</taxon>
        <taxon>Oscillospiraceae</taxon>
        <taxon>Oscillospiraceae incertae sedis</taxon>
        <taxon>Candidatus Avoscillospira</taxon>
    </lineage>
</organism>
<feature type="compositionally biased region" description="Low complexity" evidence="7">
    <location>
        <begin position="385"/>
        <end position="407"/>
    </location>
</feature>
<comment type="caution">
    <text evidence="9">The sequence shown here is derived from an EMBL/GenBank/DDBJ whole genome shotgun (WGS) entry which is preliminary data.</text>
</comment>
<feature type="compositionally biased region" description="Low complexity" evidence="7">
    <location>
        <begin position="417"/>
        <end position="428"/>
    </location>
</feature>
<evidence type="ECO:0000313" key="10">
    <source>
        <dbReference type="Proteomes" id="UP000824239"/>
    </source>
</evidence>
<evidence type="ECO:0000256" key="7">
    <source>
        <dbReference type="SAM" id="MobiDB-lite"/>
    </source>
</evidence>
<protein>
    <submittedName>
        <fullName evidence="9">Sn-glycerol-3-phosphate ABC transporter ATP-binding protein UgpC</fullName>
    </submittedName>
</protein>
<evidence type="ECO:0000259" key="8">
    <source>
        <dbReference type="PROSITE" id="PS50893"/>
    </source>
</evidence>
<dbReference type="SUPFAM" id="SSF52540">
    <property type="entry name" value="P-loop containing nucleoside triphosphate hydrolases"/>
    <property type="match status" value="1"/>
</dbReference>
<evidence type="ECO:0000256" key="5">
    <source>
        <dbReference type="ARBA" id="ARBA00022967"/>
    </source>
</evidence>
<evidence type="ECO:0000256" key="2">
    <source>
        <dbReference type="ARBA" id="ARBA00022475"/>
    </source>
</evidence>
<evidence type="ECO:0000313" key="9">
    <source>
        <dbReference type="EMBL" id="HIR50882.1"/>
    </source>
</evidence>
<dbReference type="InterPro" id="IPR003593">
    <property type="entry name" value="AAA+_ATPase"/>
</dbReference>
<dbReference type="InterPro" id="IPR027417">
    <property type="entry name" value="P-loop_NTPase"/>
</dbReference>
<feature type="region of interest" description="Disordered" evidence="7">
    <location>
        <begin position="366"/>
        <end position="428"/>
    </location>
</feature>
<feature type="domain" description="ABC transporter" evidence="8">
    <location>
        <begin position="4"/>
        <end position="235"/>
    </location>
</feature>
<evidence type="ECO:0000256" key="1">
    <source>
        <dbReference type="ARBA" id="ARBA00022448"/>
    </source>
</evidence>
<dbReference type="GO" id="GO:0016887">
    <property type="term" value="F:ATP hydrolysis activity"/>
    <property type="evidence" value="ECO:0007669"/>
    <property type="project" value="InterPro"/>
</dbReference>
<dbReference type="AlphaFoldDB" id="A0A9D1DHT9"/>
<dbReference type="InterPro" id="IPR012340">
    <property type="entry name" value="NA-bd_OB-fold"/>
</dbReference>
<dbReference type="SMART" id="SM00382">
    <property type="entry name" value="AAA"/>
    <property type="match status" value="1"/>
</dbReference>
<accession>A0A9D1DHT9</accession>
<keyword evidence="5" id="KW-1278">Translocase</keyword>
<evidence type="ECO:0000256" key="4">
    <source>
        <dbReference type="ARBA" id="ARBA00022840"/>
    </source>
</evidence>
<dbReference type="GO" id="GO:0055052">
    <property type="term" value="C:ATP-binding cassette (ABC) transporter complex, substrate-binding subunit-containing"/>
    <property type="evidence" value="ECO:0007669"/>
    <property type="project" value="TreeGrafter"/>
</dbReference>
<keyword evidence="2" id="KW-1003">Cell membrane</keyword>
<dbReference type="GO" id="GO:0140359">
    <property type="term" value="F:ABC-type transporter activity"/>
    <property type="evidence" value="ECO:0007669"/>
    <property type="project" value="InterPro"/>
</dbReference>
<keyword evidence="3" id="KW-0547">Nucleotide-binding</keyword>
<dbReference type="Proteomes" id="UP000824239">
    <property type="component" value="Unassembled WGS sequence"/>
</dbReference>
<reference evidence="9" key="1">
    <citation type="submission" date="2020-10" db="EMBL/GenBank/DDBJ databases">
        <authorList>
            <person name="Gilroy R."/>
        </authorList>
    </citation>
    <scope>NUCLEOTIDE SEQUENCE</scope>
    <source>
        <strain evidence="9">ChiBcec15-4380</strain>
    </source>
</reference>
<dbReference type="InterPro" id="IPR008995">
    <property type="entry name" value="Mo/tungstate-bd_C_term_dom"/>
</dbReference>
<dbReference type="SUPFAM" id="SSF50331">
    <property type="entry name" value="MOP-like"/>
    <property type="match status" value="1"/>
</dbReference>
<dbReference type="CDD" id="cd03301">
    <property type="entry name" value="ABC_MalK_N"/>
    <property type="match status" value="1"/>
</dbReference>
<dbReference type="Gene3D" id="3.40.50.300">
    <property type="entry name" value="P-loop containing nucleotide triphosphate hydrolases"/>
    <property type="match status" value="1"/>
</dbReference>
<gene>
    <name evidence="9" type="primary">ugpC</name>
    <name evidence="9" type="ORF">IAA53_06310</name>
</gene>
<dbReference type="NCBIfam" id="NF008653">
    <property type="entry name" value="PRK11650.1"/>
    <property type="match status" value="1"/>
</dbReference>
<dbReference type="FunFam" id="3.40.50.300:FF:000042">
    <property type="entry name" value="Maltose/maltodextrin ABC transporter, ATP-binding protein"/>
    <property type="match status" value="1"/>
</dbReference>
<sequence length="428" mass="47878">MAEIILNHVKKIYDKSVVAVQDFCMEIRDQEFIVLVGPSGCGKSTTLRMIAGLEEISAGEISIGGKVVNRVPPKDRDIAMVFQDYALYPHMTVYDNIAYGLKLRKFPRRVIDQKVREAAAILDITDLLKRKPKALSGGQRQRVAIGRAIVRSPKVFLMDEPLSNLDAKLRNQMRTEIIKLRQRIKTTFVYVTHDQTEAMTLGDRIVIMKEGFVQQIGTPRQVFHDPNNLFVAGFIGTPQMNFFEAQLCREGERYHLELNGRRLEIAPEKQRRLLQYNVQSQSVTAGIRPEYVLLTDAAGFTGQVEVTEMMGSNTHLHLRFGEDEVVVLVPDGDEPVREFSLGETVHFTFHAERIHLFSRETGHNLEHDPREALTTSAQPPEVPSEPEAQAVAEAEAPVAPAATPEPEAAPETDAAPEPETPQESAPTP</sequence>
<dbReference type="GO" id="GO:0008643">
    <property type="term" value="P:carbohydrate transport"/>
    <property type="evidence" value="ECO:0007669"/>
    <property type="project" value="InterPro"/>
</dbReference>
<dbReference type="PANTHER" id="PTHR43875:SF15">
    <property type="entry name" value="TREHALOSE IMPORT ATP-BINDING PROTEIN SUGC"/>
    <property type="match status" value="1"/>
</dbReference>
<dbReference type="Gene3D" id="2.40.50.140">
    <property type="entry name" value="Nucleic acid-binding proteins"/>
    <property type="match status" value="1"/>
</dbReference>